<evidence type="ECO:0000256" key="3">
    <source>
        <dbReference type="ARBA" id="ARBA00023082"/>
    </source>
</evidence>
<dbReference type="Proteomes" id="UP000638560">
    <property type="component" value="Unassembled WGS sequence"/>
</dbReference>
<dbReference type="Pfam" id="PF04542">
    <property type="entry name" value="Sigma70_r2"/>
    <property type="match status" value="1"/>
</dbReference>
<dbReference type="SUPFAM" id="SSF88946">
    <property type="entry name" value="Sigma2 domain of RNA polymerase sigma factors"/>
    <property type="match status" value="1"/>
</dbReference>
<sequence length="178" mass="19520">MGLPSIDFEQFVSTRSQTLLRSAYLLCGGDRGAAEDLLQDVLERMYPRWQRIRGEPEAYARTALANGAANRWRRKGRRVREAPLDAAAYEGVAGPEAAIADRDLVVRALAALPAKTRAVLVLRFFDDLSETQAAAVLGCSVGTVKSQTSRGLAKLREVLGKEHDTENPRVFLHATQEG</sequence>
<reference evidence="8 9" key="1">
    <citation type="submission" date="2020-11" db="EMBL/GenBank/DDBJ databases">
        <title>A novel isolate from a Black sea contaminated sediment with potential to produce alkanes: Plantactinospora alkalitolerans sp. nov.</title>
        <authorList>
            <person name="Carro L."/>
            <person name="Veyisoglu A."/>
            <person name="Guven K."/>
            <person name="Schumann P."/>
            <person name="Klenk H.-P."/>
            <person name="Sahin N."/>
        </authorList>
    </citation>
    <scope>NUCLEOTIDE SEQUENCE [LARGE SCALE GENOMIC DNA]</scope>
    <source>
        <strain evidence="8 9">S1510</strain>
    </source>
</reference>
<evidence type="ECO:0000256" key="4">
    <source>
        <dbReference type="ARBA" id="ARBA00023125"/>
    </source>
</evidence>
<dbReference type="InterPro" id="IPR039425">
    <property type="entry name" value="RNA_pol_sigma-70-like"/>
</dbReference>
<keyword evidence="3" id="KW-0731">Sigma factor</keyword>
<dbReference type="Gene3D" id="1.10.1740.10">
    <property type="match status" value="1"/>
</dbReference>
<dbReference type="SUPFAM" id="SSF88659">
    <property type="entry name" value="Sigma3 and sigma4 domains of RNA polymerase sigma factors"/>
    <property type="match status" value="1"/>
</dbReference>
<dbReference type="InterPro" id="IPR013325">
    <property type="entry name" value="RNA_pol_sigma_r2"/>
</dbReference>
<evidence type="ECO:0000256" key="5">
    <source>
        <dbReference type="ARBA" id="ARBA00023163"/>
    </source>
</evidence>
<name>A0ABS0GTS1_9ACTN</name>
<feature type="domain" description="RNA polymerase sigma factor 70 region 4 type 2" evidence="7">
    <location>
        <begin position="103"/>
        <end position="155"/>
    </location>
</feature>
<dbReference type="InterPro" id="IPR007627">
    <property type="entry name" value="RNA_pol_sigma70_r2"/>
</dbReference>
<dbReference type="InterPro" id="IPR014284">
    <property type="entry name" value="RNA_pol_sigma-70_dom"/>
</dbReference>
<dbReference type="RefSeq" id="WP_196201210.1">
    <property type="nucleotide sequence ID" value="NZ_JADPUN010000124.1"/>
</dbReference>
<evidence type="ECO:0000313" key="8">
    <source>
        <dbReference type="EMBL" id="MBF9129581.1"/>
    </source>
</evidence>
<evidence type="ECO:0000256" key="1">
    <source>
        <dbReference type="ARBA" id="ARBA00010641"/>
    </source>
</evidence>
<organism evidence="8 9">
    <name type="scientific">Plantactinospora alkalitolerans</name>
    <dbReference type="NCBI Taxonomy" id="2789879"/>
    <lineage>
        <taxon>Bacteria</taxon>
        <taxon>Bacillati</taxon>
        <taxon>Actinomycetota</taxon>
        <taxon>Actinomycetes</taxon>
        <taxon>Micromonosporales</taxon>
        <taxon>Micromonosporaceae</taxon>
        <taxon>Plantactinospora</taxon>
    </lineage>
</organism>
<comment type="caution">
    <text evidence="8">The sequence shown here is derived from an EMBL/GenBank/DDBJ whole genome shotgun (WGS) entry which is preliminary data.</text>
</comment>
<protein>
    <submittedName>
        <fullName evidence="8">SigE family RNA polymerase sigma factor</fullName>
    </submittedName>
</protein>
<evidence type="ECO:0000256" key="2">
    <source>
        <dbReference type="ARBA" id="ARBA00023015"/>
    </source>
</evidence>
<dbReference type="InterPro" id="IPR013324">
    <property type="entry name" value="RNA_pol_sigma_r3/r4-like"/>
</dbReference>
<dbReference type="InterPro" id="IPR014325">
    <property type="entry name" value="RNA_pol_sigma-E_actinobac"/>
</dbReference>
<dbReference type="NCBIfam" id="TIGR02983">
    <property type="entry name" value="SigE-fam_strep"/>
    <property type="match status" value="1"/>
</dbReference>
<evidence type="ECO:0000313" key="9">
    <source>
        <dbReference type="Proteomes" id="UP000638560"/>
    </source>
</evidence>
<gene>
    <name evidence="8" type="ORF">I0C86_11485</name>
</gene>
<dbReference type="InterPro" id="IPR013249">
    <property type="entry name" value="RNA_pol_sigma70_r4_t2"/>
</dbReference>
<feature type="domain" description="RNA polymerase sigma-70 region 2" evidence="6">
    <location>
        <begin position="18"/>
        <end position="78"/>
    </location>
</feature>
<evidence type="ECO:0000259" key="6">
    <source>
        <dbReference type="Pfam" id="PF04542"/>
    </source>
</evidence>
<dbReference type="PANTHER" id="PTHR43133">
    <property type="entry name" value="RNA POLYMERASE ECF-TYPE SIGMA FACTO"/>
    <property type="match status" value="1"/>
</dbReference>
<proteinExistence type="inferred from homology"/>
<dbReference type="EMBL" id="JADPUN010000124">
    <property type="protein sequence ID" value="MBF9129581.1"/>
    <property type="molecule type" value="Genomic_DNA"/>
</dbReference>
<dbReference type="NCBIfam" id="TIGR02937">
    <property type="entry name" value="sigma70-ECF"/>
    <property type="match status" value="1"/>
</dbReference>
<dbReference type="CDD" id="cd06171">
    <property type="entry name" value="Sigma70_r4"/>
    <property type="match status" value="1"/>
</dbReference>
<dbReference type="Gene3D" id="1.10.10.10">
    <property type="entry name" value="Winged helix-like DNA-binding domain superfamily/Winged helix DNA-binding domain"/>
    <property type="match status" value="1"/>
</dbReference>
<dbReference type="PANTHER" id="PTHR43133:SF50">
    <property type="entry name" value="ECF RNA POLYMERASE SIGMA FACTOR SIGM"/>
    <property type="match status" value="1"/>
</dbReference>
<keyword evidence="2" id="KW-0805">Transcription regulation</keyword>
<dbReference type="InterPro" id="IPR036388">
    <property type="entry name" value="WH-like_DNA-bd_sf"/>
</dbReference>
<comment type="similarity">
    <text evidence="1">Belongs to the sigma-70 factor family. ECF subfamily.</text>
</comment>
<accession>A0ABS0GTS1</accession>
<evidence type="ECO:0000259" key="7">
    <source>
        <dbReference type="Pfam" id="PF08281"/>
    </source>
</evidence>
<keyword evidence="5" id="KW-0804">Transcription</keyword>
<dbReference type="Pfam" id="PF08281">
    <property type="entry name" value="Sigma70_r4_2"/>
    <property type="match status" value="1"/>
</dbReference>
<keyword evidence="4" id="KW-0238">DNA-binding</keyword>
<keyword evidence="9" id="KW-1185">Reference proteome</keyword>